<sequence>MKKIIASIALLGLLTSCSNSTIDQEPSNEMNYSKSLAKWTELKAVNGNSYTYKSNFTSFTGNGNTTQLTVKNGIVTAREYESFSIDNSPSRTKTITLYYLEDEKNLGTHTEGAPTITIDEIYTLCATNYLKVDETNNSITFTTLPSGLLNVCGYTPKNCMDDCFVGVNISDYKWVK</sequence>
<reference evidence="2 3" key="1">
    <citation type="submission" date="2017-04" db="EMBL/GenBank/DDBJ databases">
        <title>Compelte genome sequence of WV33.</title>
        <authorList>
            <person name="Lee P.C."/>
        </authorList>
    </citation>
    <scope>NUCLEOTIDE SEQUENCE [LARGE SCALE GENOMIC DNA]</scope>
    <source>
        <strain evidence="2 3">WV33</strain>
    </source>
</reference>
<accession>A0A2S1LI21</accession>
<feature type="chain" id="PRO_5015783908" description="Lipocalin-like domain-containing protein" evidence="1">
    <location>
        <begin position="22"/>
        <end position="176"/>
    </location>
</feature>
<dbReference type="Proteomes" id="UP000244527">
    <property type="component" value="Chromosome"/>
</dbReference>
<dbReference type="OrthoDB" id="666398at2"/>
<proteinExistence type="predicted"/>
<keyword evidence="3" id="KW-1185">Reference proteome</keyword>
<gene>
    <name evidence="2" type="ORF">FFWV33_18815</name>
</gene>
<protein>
    <recommendedName>
        <fullName evidence="4">Lipocalin-like domain-containing protein</fullName>
    </recommendedName>
</protein>
<evidence type="ECO:0000313" key="3">
    <source>
        <dbReference type="Proteomes" id="UP000244527"/>
    </source>
</evidence>
<dbReference type="EMBL" id="CP020918">
    <property type="protein sequence ID" value="AWG23435.1"/>
    <property type="molecule type" value="Genomic_DNA"/>
</dbReference>
<keyword evidence="1" id="KW-0732">Signal</keyword>
<name>A0A2S1LI21_9FLAO</name>
<dbReference type="KEGG" id="ffa:FFWV33_18815"/>
<dbReference type="AlphaFoldDB" id="A0A2S1LI21"/>
<evidence type="ECO:0000256" key="1">
    <source>
        <dbReference type="SAM" id="SignalP"/>
    </source>
</evidence>
<evidence type="ECO:0008006" key="4">
    <source>
        <dbReference type="Google" id="ProtNLM"/>
    </source>
</evidence>
<organism evidence="2 3">
    <name type="scientific">Flavobacterium faecale</name>
    <dbReference type="NCBI Taxonomy" id="1355330"/>
    <lineage>
        <taxon>Bacteria</taxon>
        <taxon>Pseudomonadati</taxon>
        <taxon>Bacteroidota</taxon>
        <taxon>Flavobacteriia</taxon>
        <taxon>Flavobacteriales</taxon>
        <taxon>Flavobacteriaceae</taxon>
        <taxon>Flavobacterium</taxon>
    </lineage>
</organism>
<feature type="signal peptide" evidence="1">
    <location>
        <begin position="1"/>
        <end position="21"/>
    </location>
</feature>
<dbReference type="PROSITE" id="PS51257">
    <property type="entry name" value="PROKAR_LIPOPROTEIN"/>
    <property type="match status" value="1"/>
</dbReference>
<evidence type="ECO:0000313" key="2">
    <source>
        <dbReference type="EMBL" id="AWG23435.1"/>
    </source>
</evidence>
<dbReference type="RefSeq" id="WP_108742329.1">
    <property type="nucleotide sequence ID" value="NZ_CP020918.1"/>
</dbReference>